<dbReference type="GO" id="GO:0140098">
    <property type="term" value="F:catalytic activity, acting on RNA"/>
    <property type="evidence" value="ECO:0007669"/>
    <property type="project" value="UniProtKB-ARBA"/>
</dbReference>
<dbReference type="KEGG" id="nmy:CJ229_003500"/>
<feature type="domain" description="Pseudouridine synthase RsuA/RluA-like" evidence="5">
    <location>
        <begin position="81"/>
        <end position="220"/>
    </location>
</feature>
<dbReference type="SUPFAM" id="SSF55120">
    <property type="entry name" value="Pseudouridine synthase"/>
    <property type="match status" value="1"/>
</dbReference>
<dbReference type="EMBL" id="CP136964">
    <property type="protein sequence ID" value="WOS96813.1"/>
    <property type="molecule type" value="Genomic_DNA"/>
</dbReference>
<name>A0AAF0YJS2_9STAP</name>
<proteinExistence type="inferred from homology"/>
<comment type="catalytic activity">
    <reaction evidence="1">
        <text>a uridine in RNA = a pseudouridine in RNA</text>
        <dbReference type="Rhea" id="RHEA:48348"/>
        <dbReference type="Rhea" id="RHEA-COMP:12068"/>
        <dbReference type="Rhea" id="RHEA-COMP:12069"/>
        <dbReference type="ChEBI" id="CHEBI:65314"/>
        <dbReference type="ChEBI" id="CHEBI:65315"/>
    </reaction>
</comment>
<evidence type="ECO:0000259" key="5">
    <source>
        <dbReference type="Pfam" id="PF00849"/>
    </source>
</evidence>
<dbReference type="InterPro" id="IPR050188">
    <property type="entry name" value="RluA_PseudoU_synthase"/>
</dbReference>
<dbReference type="Pfam" id="PF00849">
    <property type="entry name" value="PseudoU_synth_2"/>
    <property type="match status" value="1"/>
</dbReference>
<dbReference type="GO" id="GO:0009982">
    <property type="term" value="F:pseudouridine synthase activity"/>
    <property type="evidence" value="ECO:0007669"/>
    <property type="project" value="InterPro"/>
</dbReference>
<gene>
    <name evidence="6" type="ORF">CJ229_003500</name>
</gene>
<dbReference type="GO" id="GO:0000455">
    <property type="term" value="P:enzyme-directed rRNA pseudouridine synthesis"/>
    <property type="evidence" value="ECO:0007669"/>
    <property type="project" value="TreeGrafter"/>
</dbReference>
<comment type="similarity">
    <text evidence="2">Belongs to the pseudouridine synthase RluA family.</text>
</comment>
<evidence type="ECO:0000256" key="2">
    <source>
        <dbReference type="ARBA" id="ARBA00010876"/>
    </source>
</evidence>
<evidence type="ECO:0000256" key="4">
    <source>
        <dbReference type="ARBA" id="ARBA00033164"/>
    </source>
</evidence>
<dbReference type="RefSeq" id="WP_102167835.1">
    <property type="nucleotide sequence ID" value="NZ_CP136964.1"/>
</dbReference>
<keyword evidence="6" id="KW-0413">Isomerase</keyword>
<dbReference type="InterPro" id="IPR020103">
    <property type="entry name" value="PsdUridine_synth_cat_dom_sf"/>
</dbReference>
<keyword evidence="7" id="KW-1185">Reference proteome</keyword>
<reference evidence="6 7" key="2">
    <citation type="submission" date="2023-10" db="EMBL/GenBank/DDBJ databases">
        <authorList>
            <person name="Choi B."/>
        </authorList>
    </citation>
    <scope>NUCLEOTIDE SEQUENCE [LARGE SCALE GENOMIC DNA]</scope>
    <source>
        <strain evidence="6 7">UMB0959</strain>
    </source>
</reference>
<reference evidence="7" key="1">
    <citation type="submission" date="2017-09" db="EMBL/GenBank/DDBJ databases">
        <title>Bacterial strain isolated from the female urinary microbiota.</title>
        <authorList>
            <person name="Thomas-White K."/>
            <person name="Kumar N."/>
            <person name="Forster S."/>
            <person name="Putonti C."/>
            <person name="Lawley T."/>
            <person name="Wolfe A.J."/>
        </authorList>
    </citation>
    <scope>NUCLEOTIDE SEQUENCE [LARGE SCALE GENOMIC DNA]</scope>
    <source>
        <strain evidence="7">UMB0959</strain>
    </source>
</reference>
<dbReference type="GO" id="GO:0003723">
    <property type="term" value="F:RNA binding"/>
    <property type="evidence" value="ECO:0007669"/>
    <property type="project" value="InterPro"/>
</dbReference>
<dbReference type="Gene3D" id="3.30.2350.10">
    <property type="entry name" value="Pseudouridine synthase"/>
    <property type="match status" value="1"/>
</dbReference>
<dbReference type="PANTHER" id="PTHR21600">
    <property type="entry name" value="MITOCHONDRIAL RNA PSEUDOURIDINE SYNTHASE"/>
    <property type="match status" value="1"/>
</dbReference>
<dbReference type="AlphaFoldDB" id="A0AAF0YJS2"/>
<dbReference type="CDD" id="cd02869">
    <property type="entry name" value="PseudoU_synth_RluA_like"/>
    <property type="match status" value="1"/>
</dbReference>
<dbReference type="InterPro" id="IPR006145">
    <property type="entry name" value="PsdUridine_synth_RsuA/RluA"/>
</dbReference>
<sequence length="262" mass="30186">MIFTVTQQNESLENILKSMHIPKKEMHWLRMSKEITINGEQKQLRDLVSQGDVVHLPDFSQDSNYIKSNETVNVMYEDDYLAVVLKPHNKKTHPNDDETNTLMNDAANTISSAYLEPVHRLDYDTKGLLILAKNSYVKKMLDYMIEHHEIIREYTAYVSSIGRLKIGKIELPIKQAKSRNHQEVNRRGKHAVTNVISIRDNKVTVQLETGRTHQIRVHLSYLGAPIIGDKIYGGTNNDTLRLYASRVQFNHPVTEKIINVEI</sequence>
<dbReference type="PANTHER" id="PTHR21600:SF87">
    <property type="entry name" value="RNA PSEUDOURIDYLATE SYNTHASE DOMAIN-CONTAINING PROTEIN 1"/>
    <property type="match status" value="1"/>
</dbReference>
<accession>A0AAF0YJS2</accession>
<evidence type="ECO:0000313" key="6">
    <source>
        <dbReference type="EMBL" id="WOS96813.1"/>
    </source>
</evidence>
<organism evidence="6 7">
    <name type="scientific">Nosocomiicoccus massiliensis</name>
    <dbReference type="NCBI Taxonomy" id="1232430"/>
    <lineage>
        <taxon>Bacteria</taxon>
        <taxon>Bacillati</taxon>
        <taxon>Bacillota</taxon>
        <taxon>Bacilli</taxon>
        <taxon>Bacillales</taxon>
        <taxon>Staphylococcaceae</taxon>
        <taxon>Nosocomiicoccus</taxon>
    </lineage>
</organism>
<protein>
    <recommendedName>
        <fullName evidence="3">RNA pseudouridylate synthase</fullName>
    </recommendedName>
    <alternativeName>
        <fullName evidence="4">RNA-uridine isomerase</fullName>
    </alternativeName>
</protein>
<evidence type="ECO:0000313" key="7">
    <source>
        <dbReference type="Proteomes" id="UP000243626"/>
    </source>
</evidence>
<evidence type="ECO:0000256" key="3">
    <source>
        <dbReference type="ARBA" id="ARBA00031870"/>
    </source>
</evidence>
<evidence type="ECO:0000256" key="1">
    <source>
        <dbReference type="ARBA" id="ARBA00000073"/>
    </source>
</evidence>
<dbReference type="Proteomes" id="UP000243626">
    <property type="component" value="Chromosome"/>
</dbReference>